<evidence type="ECO:0000256" key="5">
    <source>
        <dbReference type="ARBA" id="ARBA00012216"/>
    </source>
</evidence>
<dbReference type="SUPFAM" id="SSF56059">
    <property type="entry name" value="Glutathione synthetase ATP-binding domain-like"/>
    <property type="match status" value="1"/>
</dbReference>
<comment type="similarity">
    <text evidence="4 14">Belongs to the D-alanine--D-alanine ligase family.</text>
</comment>
<comment type="caution">
    <text evidence="17">The sequence shown here is derived from an EMBL/GenBank/DDBJ whole genome shotgun (WGS) entry which is preliminary data.</text>
</comment>
<dbReference type="NCBIfam" id="TIGR01205">
    <property type="entry name" value="D_ala_D_alaTIGR"/>
    <property type="match status" value="1"/>
</dbReference>
<gene>
    <name evidence="14" type="primary">ddl</name>
    <name evidence="17" type="ORF">ACFSSE_17565</name>
</gene>
<dbReference type="RefSeq" id="WP_379045116.1">
    <property type="nucleotide sequence ID" value="NZ_JBHSKW010000051.1"/>
</dbReference>
<keyword evidence="8 15" id="KW-0547">Nucleotide-binding</keyword>
<evidence type="ECO:0000256" key="11">
    <source>
        <dbReference type="ARBA" id="ARBA00022984"/>
    </source>
</evidence>
<dbReference type="EC" id="6.3.2.4" evidence="5 14"/>
<dbReference type="PANTHER" id="PTHR23132">
    <property type="entry name" value="D-ALANINE--D-ALANINE LIGASE"/>
    <property type="match status" value="1"/>
</dbReference>
<keyword evidence="9 15" id="KW-0067">ATP-binding</keyword>
<evidence type="ECO:0000256" key="14">
    <source>
        <dbReference type="HAMAP-Rule" id="MF_00047"/>
    </source>
</evidence>
<evidence type="ECO:0000256" key="13">
    <source>
        <dbReference type="ARBA" id="ARBA00047614"/>
    </source>
</evidence>
<evidence type="ECO:0000256" key="7">
    <source>
        <dbReference type="ARBA" id="ARBA00022598"/>
    </source>
</evidence>
<name>A0ABW5TW59_9SPHI</name>
<evidence type="ECO:0000313" key="18">
    <source>
        <dbReference type="Proteomes" id="UP001597546"/>
    </source>
</evidence>
<dbReference type="PROSITE" id="PS50975">
    <property type="entry name" value="ATP_GRASP"/>
    <property type="match status" value="1"/>
</dbReference>
<comment type="cofactor">
    <cofactor evidence="2">
        <name>Mg(2+)</name>
        <dbReference type="ChEBI" id="CHEBI:18420"/>
    </cofactor>
</comment>
<proteinExistence type="inferred from homology"/>
<dbReference type="InterPro" id="IPR000291">
    <property type="entry name" value="D-Ala_lig_Van_CS"/>
</dbReference>
<accession>A0ABW5TW59</accession>
<keyword evidence="6 14" id="KW-0963">Cytoplasm</keyword>
<reference evidence="18" key="1">
    <citation type="journal article" date="2019" name="Int. J. Syst. Evol. Microbiol.">
        <title>The Global Catalogue of Microorganisms (GCM) 10K type strain sequencing project: providing services to taxonomists for standard genome sequencing and annotation.</title>
        <authorList>
            <consortium name="The Broad Institute Genomics Platform"/>
            <consortium name="The Broad Institute Genome Sequencing Center for Infectious Disease"/>
            <person name="Wu L."/>
            <person name="Ma J."/>
        </authorList>
    </citation>
    <scope>NUCLEOTIDE SEQUENCE [LARGE SCALE GENOMIC DNA]</scope>
    <source>
        <strain evidence="18">KCTC 42456</strain>
    </source>
</reference>
<comment type="function">
    <text evidence="14">Cell wall formation.</text>
</comment>
<evidence type="ECO:0000256" key="12">
    <source>
        <dbReference type="ARBA" id="ARBA00023316"/>
    </source>
</evidence>
<comment type="catalytic activity">
    <reaction evidence="13 14">
        <text>2 D-alanine + ATP = D-alanyl-D-alanine + ADP + phosphate + H(+)</text>
        <dbReference type="Rhea" id="RHEA:11224"/>
        <dbReference type="ChEBI" id="CHEBI:15378"/>
        <dbReference type="ChEBI" id="CHEBI:30616"/>
        <dbReference type="ChEBI" id="CHEBI:43474"/>
        <dbReference type="ChEBI" id="CHEBI:57416"/>
        <dbReference type="ChEBI" id="CHEBI:57822"/>
        <dbReference type="ChEBI" id="CHEBI:456216"/>
        <dbReference type="EC" id="6.3.2.4"/>
    </reaction>
</comment>
<keyword evidence="11 14" id="KW-0573">Peptidoglycan synthesis</keyword>
<dbReference type="PROSITE" id="PS00843">
    <property type="entry name" value="DALA_DALA_LIGASE_1"/>
    <property type="match status" value="1"/>
</dbReference>
<dbReference type="InterPro" id="IPR011127">
    <property type="entry name" value="Dala_Dala_lig_N"/>
</dbReference>
<sequence>MKKNIALLAGGYTGESVVSLNSAKQIETQLDYNLYNVYKIIISDEEWYYLLDNNQKVNVDKNDFSISVNESKIKFDAVFIIIHGSPGEDGKFQGYFDLLGIPYTTCDATTSALTMNKGYTKAVVSGINSLNVAQSIQLFGENETQEQEVKSQLKLPLFIKPNSGGSSIGMSKVNKWEELRSALAKAFAEDSQVLVEEFIKGREFTVGIYKTKGEVVVLPITEIKSSKEFFDFEAKYTTGMTEEITPAVLPQETTDKVGEIVKAVFAKLNCRGMVRVDFILQDFTEDFYFIEINTVPGQSENSIIPQQVRAAGMKMKDFYSLLIEEALVG</sequence>
<dbReference type="PROSITE" id="PS00844">
    <property type="entry name" value="DALA_DALA_LIGASE_2"/>
    <property type="match status" value="1"/>
</dbReference>
<dbReference type="EMBL" id="JBHULV010000056">
    <property type="protein sequence ID" value="MFD2733522.1"/>
    <property type="molecule type" value="Genomic_DNA"/>
</dbReference>
<dbReference type="InterPro" id="IPR013815">
    <property type="entry name" value="ATP_grasp_subdomain_1"/>
</dbReference>
<evidence type="ECO:0000256" key="1">
    <source>
        <dbReference type="ARBA" id="ARBA00001936"/>
    </source>
</evidence>
<evidence type="ECO:0000259" key="16">
    <source>
        <dbReference type="PROSITE" id="PS50975"/>
    </source>
</evidence>
<dbReference type="HAMAP" id="MF_00047">
    <property type="entry name" value="Dala_Dala_lig"/>
    <property type="match status" value="1"/>
</dbReference>
<evidence type="ECO:0000313" key="17">
    <source>
        <dbReference type="EMBL" id="MFD2733522.1"/>
    </source>
</evidence>
<dbReference type="InterPro" id="IPR005905">
    <property type="entry name" value="D_ala_D_ala"/>
</dbReference>
<evidence type="ECO:0000256" key="10">
    <source>
        <dbReference type="ARBA" id="ARBA00022960"/>
    </source>
</evidence>
<comment type="cofactor">
    <cofactor evidence="1">
        <name>Mn(2+)</name>
        <dbReference type="ChEBI" id="CHEBI:29035"/>
    </cofactor>
</comment>
<dbReference type="Gene3D" id="3.40.50.20">
    <property type="match status" value="1"/>
</dbReference>
<organism evidence="17 18">
    <name type="scientific">Pedobacter alpinus</name>
    <dbReference type="NCBI Taxonomy" id="1590643"/>
    <lineage>
        <taxon>Bacteria</taxon>
        <taxon>Pseudomonadati</taxon>
        <taxon>Bacteroidota</taxon>
        <taxon>Sphingobacteriia</taxon>
        <taxon>Sphingobacteriales</taxon>
        <taxon>Sphingobacteriaceae</taxon>
        <taxon>Pedobacter</taxon>
    </lineage>
</organism>
<comment type="subcellular location">
    <subcellularLocation>
        <location evidence="3 14">Cytoplasm</location>
    </subcellularLocation>
</comment>
<dbReference type="Pfam" id="PF07478">
    <property type="entry name" value="Dala_Dala_lig_C"/>
    <property type="match status" value="1"/>
</dbReference>
<evidence type="ECO:0000256" key="15">
    <source>
        <dbReference type="PROSITE-ProRule" id="PRU00409"/>
    </source>
</evidence>
<evidence type="ECO:0000256" key="9">
    <source>
        <dbReference type="ARBA" id="ARBA00022840"/>
    </source>
</evidence>
<dbReference type="InterPro" id="IPR016185">
    <property type="entry name" value="PreATP-grasp_dom_sf"/>
</dbReference>
<protein>
    <recommendedName>
        <fullName evidence="5 14">D-alanine--D-alanine ligase</fullName>
        <ecNumber evidence="5 14">6.3.2.4</ecNumber>
    </recommendedName>
    <alternativeName>
        <fullName evidence="14">D-Ala-D-Ala ligase</fullName>
    </alternativeName>
    <alternativeName>
        <fullName evidence="14">D-alanylalanine synthetase</fullName>
    </alternativeName>
</protein>
<evidence type="ECO:0000256" key="8">
    <source>
        <dbReference type="ARBA" id="ARBA00022741"/>
    </source>
</evidence>
<evidence type="ECO:0000256" key="2">
    <source>
        <dbReference type="ARBA" id="ARBA00001946"/>
    </source>
</evidence>
<dbReference type="SUPFAM" id="SSF52440">
    <property type="entry name" value="PreATP-grasp domain"/>
    <property type="match status" value="1"/>
</dbReference>
<evidence type="ECO:0000256" key="3">
    <source>
        <dbReference type="ARBA" id="ARBA00004496"/>
    </source>
</evidence>
<dbReference type="Gene3D" id="3.30.1490.20">
    <property type="entry name" value="ATP-grasp fold, A domain"/>
    <property type="match status" value="1"/>
</dbReference>
<dbReference type="GO" id="GO:0008716">
    <property type="term" value="F:D-alanine-D-alanine ligase activity"/>
    <property type="evidence" value="ECO:0007669"/>
    <property type="project" value="UniProtKB-EC"/>
</dbReference>
<dbReference type="PANTHER" id="PTHR23132:SF23">
    <property type="entry name" value="D-ALANINE--D-ALANINE LIGASE B"/>
    <property type="match status" value="1"/>
</dbReference>
<dbReference type="Pfam" id="PF01820">
    <property type="entry name" value="Dala_Dala_lig_N"/>
    <property type="match status" value="1"/>
</dbReference>
<dbReference type="InterPro" id="IPR011095">
    <property type="entry name" value="Dala_Dala_lig_C"/>
</dbReference>
<keyword evidence="12 14" id="KW-0961">Cell wall biogenesis/degradation</keyword>
<dbReference type="Gene3D" id="3.30.470.20">
    <property type="entry name" value="ATP-grasp fold, B domain"/>
    <property type="match status" value="1"/>
</dbReference>
<keyword evidence="7 14" id="KW-0436">Ligase</keyword>
<keyword evidence="10 14" id="KW-0133">Cell shape</keyword>
<dbReference type="Proteomes" id="UP001597546">
    <property type="component" value="Unassembled WGS sequence"/>
</dbReference>
<evidence type="ECO:0000256" key="6">
    <source>
        <dbReference type="ARBA" id="ARBA00022490"/>
    </source>
</evidence>
<dbReference type="InterPro" id="IPR011761">
    <property type="entry name" value="ATP-grasp"/>
</dbReference>
<dbReference type="NCBIfam" id="NF002378">
    <property type="entry name" value="PRK01372.1"/>
    <property type="match status" value="1"/>
</dbReference>
<evidence type="ECO:0000256" key="4">
    <source>
        <dbReference type="ARBA" id="ARBA00010871"/>
    </source>
</evidence>
<dbReference type="NCBIfam" id="NF002527">
    <property type="entry name" value="PRK01966.1-3"/>
    <property type="match status" value="1"/>
</dbReference>
<comment type="pathway">
    <text evidence="14">Cell wall biogenesis; peptidoglycan biosynthesis.</text>
</comment>
<keyword evidence="18" id="KW-1185">Reference proteome</keyword>
<dbReference type="PIRSF" id="PIRSF039102">
    <property type="entry name" value="Ddl/VanB"/>
    <property type="match status" value="1"/>
</dbReference>
<feature type="domain" description="ATP-grasp" evidence="16">
    <location>
        <begin position="122"/>
        <end position="324"/>
    </location>
</feature>